<feature type="domain" description="SUN" evidence="5">
    <location>
        <begin position="101"/>
        <end position="221"/>
    </location>
</feature>
<keyword evidence="4" id="KW-0472">Membrane</keyword>
<reference evidence="6" key="1">
    <citation type="submission" date="2016-06" db="UniProtKB">
        <authorList>
            <consortium name="WormBaseParasite"/>
        </authorList>
    </citation>
    <scope>IDENTIFICATION</scope>
</reference>
<evidence type="ECO:0000256" key="3">
    <source>
        <dbReference type="ARBA" id="ARBA00022989"/>
    </source>
</evidence>
<sequence>LNLLKIELKNKIKDDLEKGLSSSLSRFEKASQEERGEFRAEIMRMVENRVVSLFASHLAERGDTHAKSSVSSIPGLSESDFLIIKRMITDALDKYDADKTGKVDYALESAERYKENSRLESIFGIPLWYSSYSPRAVIQHRPLAAGECWAFRGKGYLTIKLSHPIYVTEVSYEHMHSTLHPEGVLRSAPKHFQIYVSFLLLLQQVPPTQFFFFEFNYPAGC</sequence>
<organism evidence="6">
    <name type="scientific">Gongylonema pulchrum</name>
    <dbReference type="NCBI Taxonomy" id="637853"/>
    <lineage>
        <taxon>Eukaryota</taxon>
        <taxon>Metazoa</taxon>
        <taxon>Ecdysozoa</taxon>
        <taxon>Nematoda</taxon>
        <taxon>Chromadorea</taxon>
        <taxon>Rhabditida</taxon>
        <taxon>Spirurina</taxon>
        <taxon>Spiruromorpha</taxon>
        <taxon>Spiruroidea</taxon>
        <taxon>Gongylonematidae</taxon>
        <taxon>Gongylonema</taxon>
    </lineage>
</organism>
<dbReference type="AlphaFoldDB" id="A0A183DDH8"/>
<dbReference type="GO" id="GO:0034993">
    <property type="term" value="C:meiotic nuclear membrane microtubule tethering complex"/>
    <property type="evidence" value="ECO:0007669"/>
    <property type="project" value="TreeGrafter"/>
</dbReference>
<dbReference type="Pfam" id="PF07738">
    <property type="entry name" value="Sad1_UNC"/>
    <property type="match status" value="1"/>
</dbReference>
<evidence type="ECO:0000256" key="4">
    <source>
        <dbReference type="ARBA" id="ARBA00023136"/>
    </source>
</evidence>
<evidence type="ECO:0000313" key="6">
    <source>
        <dbReference type="WBParaSite" id="GPUH_0000677801-mRNA-1"/>
    </source>
</evidence>
<dbReference type="InterPro" id="IPR045119">
    <property type="entry name" value="SUN1-5"/>
</dbReference>
<evidence type="ECO:0000256" key="1">
    <source>
        <dbReference type="ARBA" id="ARBA00004370"/>
    </source>
</evidence>
<keyword evidence="2" id="KW-0812">Transmembrane</keyword>
<evidence type="ECO:0000259" key="5">
    <source>
        <dbReference type="PROSITE" id="PS51469"/>
    </source>
</evidence>
<comment type="subcellular location">
    <subcellularLocation>
        <location evidence="1">Membrane</location>
    </subcellularLocation>
</comment>
<proteinExistence type="predicted"/>
<protein>
    <submittedName>
        <fullName evidence="6">SUN domain-containing protein</fullName>
    </submittedName>
</protein>
<name>A0A183DDH8_9BILA</name>
<dbReference type="Gene3D" id="2.60.120.260">
    <property type="entry name" value="Galactose-binding domain-like"/>
    <property type="match status" value="1"/>
</dbReference>
<dbReference type="PANTHER" id="PTHR12911:SF8">
    <property type="entry name" value="KLAROID PROTEIN-RELATED"/>
    <property type="match status" value="1"/>
</dbReference>
<dbReference type="PROSITE" id="PS51469">
    <property type="entry name" value="SUN"/>
    <property type="match status" value="1"/>
</dbReference>
<dbReference type="WBParaSite" id="GPUH_0000677801-mRNA-1">
    <property type="protein sequence ID" value="GPUH_0000677801-mRNA-1"/>
    <property type="gene ID" value="GPUH_0000677801"/>
</dbReference>
<evidence type="ECO:0000256" key="2">
    <source>
        <dbReference type="ARBA" id="ARBA00022692"/>
    </source>
</evidence>
<dbReference type="GO" id="GO:0043495">
    <property type="term" value="F:protein-membrane adaptor activity"/>
    <property type="evidence" value="ECO:0007669"/>
    <property type="project" value="TreeGrafter"/>
</dbReference>
<dbReference type="InterPro" id="IPR012919">
    <property type="entry name" value="SUN_dom"/>
</dbReference>
<dbReference type="PANTHER" id="PTHR12911">
    <property type="entry name" value="SAD1/UNC-84-LIKE PROTEIN-RELATED"/>
    <property type="match status" value="1"/>
</dbReference>
<keyword evidence="3" id="KW-1133">Transmembrane helix</keyword>
<accession>A0A183DDH8</accession>